<dbReference type="InterPro" id="IPR005706">
    <property type="entry name" value="Ribosomal_uS2_bac/mit/plastid"/>
</dbReference>
<reference evidence="4" key="1">
    <citation type="submission" date="2000-08" db="EMBL/GenBank/DDBJ databases">
        <title>Comparative analysis of mitochondrial genomes of the ancient jakobid protists.</title>
        <authorList>
            <person name="Burger G."/>
            <person name="O'Kelly C.J."/>
            <person name="Gray W.M."/>
        </authorList>
    </citation>
    <scope>NUCLEOTIDE SEQUENCE</scope>
    <source>
        <strain evidence="4">ATCC 50310</strain>
    </source>
</reference>
<proteinExistence type="inferred from homology"/>
<protein>
    <submittedName>
        <fullName evidence="4">Ribosomal protein S2</fullName>
    </submittedName>
</protein>
<organism evidence="4">
    <name type="scientific">Malawimonas jakobiformis</name>
    <name type="common">Flagellated protozoan</name>
    <dbReference type="NCBI Taxonomy" id="136089"/>
    <lineage>
        <taxon>Eukaryota</taxon>
        <taxon>Malawimonadida</taxon>
        <taxon>Malawimonadidae</taxon>
        <taxon>Malawimonas</taxon>
    </lineage>
</organism>
<dbReference type="InterPro" id="IPR023591">
    <property type="entry name" value="Ribosomal_uS2_flav_dom_sf"/>
</dbReference>
<comment type="similarity">
    <text evidence="1">Belongs to the universal ribosomal protein uS2 family.</text>
</comment>
<dbReference type="GO" id="GO:0003735">
    <property type="term" value="F:structural constituent of ribosome"/>
    <property type="evidence" value="ECO:0007669"/>
    <property type="project" value="InterPro"/>
</dbReference>
<dbReference type="HAMAP" id="MF_00291_B">
    <property type="entry name" value="Ribosomal_uS2_B"/>
    <property type="match status" value="1"/>
</dbReference>
<dbReference type="Pfam" id="PF00318">
    <property type="entry name" value="Ribosomal_S2"/>
    <property type="match status" value="2"/>
</dbReference>
<dbReference type="GeneID" id="801286"/>
<dbReference type="PRINTS" id="PR00395">
    <property type="entry name" value="RIBOSOMALS2"/>
</dbReference>
<keyword evidence="2 4" id="KW-0689">Ribosomal protein</keyword>
<dbReference type="InterPro" id="IPR018130">
    <property type="entry name" value="Ribosomal_uS2_CS"/>
</dbReference>
<dbReference type="GO" id="GO:0005763">
    <property type="term" value="C:mitochondrial small ribosomal subunit"/>
    <property type="evidence" value="ECO:0007669"/>
    <property type="project" value="TreeGrafter"/>
</dbReference>
<dbReference type="PANTHER" id="PTHR12534">
    <property type="entry name" value="30S RIBOSOMAL PROTEIN S2 PROKARYOTIC AND ORGANELLAR"/>
    <property type="match status" value="1"/>
</dbReference>
<dbReference type="CDD" id="cd01425">
    <property type="entry name" value="RPS2"/>
    <property type="match status" value="1"/>
</dbReference>
<evidence type="ECO:0000313" key="4">
    <source>
        <dbReference type="EMBL" id="AAG13708.1"/>
    </source>
</evidence>
<evidence type="ECO:0000256" key="2">
    <source>
        <dbReference type="ARBA" id="ARBA00022980"/>
    </source>
</evidence>
<dbReference type="AlphaFoldDB" id="Q9G869"/>
<dbReference type="PROSITE" id="PS00962">
    <property type="entry name" value="RIBOSOMAL_S2_1"/>
    <property type="match status" value="1"/>
</dbReference>
<dbReference type="EMBL" id="AF295546">
    <property type="protein sequence ID" value="AAG13708.1"/>
    <property type="molecule type" value="Genomic_DNA"/>
</dbReference>
<gene>
    <name evidence="4" type="primary">rps2</name>
</gene>
<dbReference type="SUPFAM" id="SSF52313">
    <property type="entry name" value="Ribosomal protein S2"/>
    <property type="match status" value="1"/>
</dbReference>
<sequence>MIKITLTLKQLLKAGLHLGHQKKRWNPKMSMYLIGIIKDIHIINLEYTIIILKKIIDVIHNIIINKGKILFLINNINDITNIINKISNKHIQVIDGKEIHGIFTNKDLYNYSKSSKLFIPDALFITNMNNYIYTINEANKLRIPIISFVDSNCNPTLITYPIPGNNDSIQSIQFLYNLLNNIILNSIIKENIIFKKSASIYNLI</sequence>
<evidence type="ECO:0000256" key="1">
    <source>
        <dbReference type="ARBA" id="ARBA00006242"/>
    </source>
</evidence>
<geneLocation type="mitochondrion" evidence="4"/>
<dbReference type="RefSeq" id="NP_066341.1">
    <property type="nucleotide sequence ID" value="NC_002553.1"/>
</dbReference>
<dbReference type="InterPro" id="IPR001865">
    <property type="entry name" value="Ribosomal_uS2"/>
</dbReference>
<accession>Q9G869</accession>
<keyword evidence="3" id="KW-0687">Ribonucleoprotein</keyword>
<dbReference type="GO" id="GO:0006412">
    <property type="term" value="P:translation"/>
    <property type="evidence" value="ECO:0007669"/>
    <property type="project" value="InterPro"/>
</dbReference>
<keyword evidence="4" id="KW-0496">Mitochondrion</keyword>
<name>Q9G869_MALJA</name>
<evidence type="ECO:0000256" key="3">
    <source>
        <dbReference type="ARBA" id="ARBA00023274"/>
    </source>
</evidence>
<dbReference type="Gene3D" id="3.40.50.10490">
    <property type="entry name" value="Glucose-6-phosphate isomerase like protein, domain 1"/>
    <property type="match status" value="1"/>
</dbReference>
<dbReference type="PANTHER" id="PTHR12534:SF0">
    <property type="entry name" value="SMALL RIBOSOMAL SUBUNIT PROTEIN US2M"/>
    <property type="match status" value="1"/>
</dbReference>